<protein>
    <submittedName>
        <fullName evidence="2">Uncharacterized protein</fullName>
    </submittedName>
</protein>
<evidence type="ECO:0000313" key="2">
    <source>
        <dbReference type="EMBL" id="KKL51197.1"/>
    </source>
</evidence>
<accession>A0A0F9FJC7</accession>
<feature type="compositionally biased region" description="Basic and acidic residues" evidence="1">
    <location>
        <begin position="54"/>
        <end position="73"/>
    </location>
</feature>
<organism evidence="2">
    <name type="scientific">marine sediment metagenome</name>
    <dbReference type="NCBI Taxonomy" id="412755"/>
    <lineage>
        <taxon>unclassified sequences</taxon>
        <taxon>metagenomes</taxon>
        <taxon>ecological metagenomes</taxon>
    </lineage>
</organism>
<gene>
    <name evidence="2" type="ORF">LCGC14_2297920</name>
</gene>
<feature type="region of interest" description="Disordered" evidence="1">
    <location>
        <begin position="23"/>
        <end position="73"/>
    </location>
</feature>
<reference evidence="2" key="1">
    <citation type="journal article" date="2015" name="Nature">
        <title>Complex archaea that bridge the gap between prokaryotes and eukaryotes.</title>
        <authorList>
            <person name="Spang A."/>
            <person name="Saw J.H."/>
            <person name="Jorgensen S.L."/>
            <person name="Zaremba-Niedzwiedzka K."/>
            <person name="Martijn J."/>
            <person name="Lind A.E."/>
            <person name="van Eijk R."/>
            <person name="Schleper C."/>
            <person name="Guy L."/>
            <person name="Ettema T.J."/>
        </authorList>
    </citation>
    <scope>NUCLEOTIDE SEQUENCE</scope>
</reference>
<sequence>MKETVFNRRLADIKRAIEKVDPANGGFTGSGLAEYLNSPYDGPPRKGTNRRKLNSREMQKEHDEQIERLTDNG</sequence>
<name>A0A0F9FJC7_9ZZZZ</name>
<comment type="caution">
    <text evidence="2">The sequence shown here is derived from an EMBL/GenBank/DDBJ whole genome shotgun (WGS) entry which is preliminary data.</text>
</comment>
<proteinExistence type="predicted"/>
<dbReference type="EMBL" id="LAZR01032333">
    <property type="protein sequence ID" value="KKL51197.1"/>
    <property type="molecule type" value="Genomic_DNA"/>
</dbReference>
<evidence type="ECO:0000256" key="1">
    <source>
        <dbReference type="SAM" id="MobiDB-lite"/>
    </source>
</evidence>
<dbReference type="AlphaFoldDB" id="A0A0F9FJC7"/>